<keyword evidence="2" id="KW-1185">Reference proteome</keyword>
<proteinExistence type="predicted"/>
<protein>
    <submittedName>
        <fullName evidence="1">Uncharacterized protein</fullName>
    </submittedName>
</protein>
<accession>A0ABD2KRW2</accession>
<dbReference type="Proteomes" id="UP001620626">
    <property type="component" value="Unassembled WGS sequence"/>
</dbReference>
<evidence type="ECO:0000313" key="2">
    <source>
        <dbReference type="Proteomes" id="UP001620626"/>
    </source>
</evidence>
<name>A0ABD2KRW2_9BILA</name>
<evidence type="ECO:0000313" key="1">
    <source>
        <dbReference type="EMBL" id="KAL3105608.1"/>
    </source>
</evidence>
<comment type="caution">
    <text evidence="1">The sequence shown here is derived from an EMBL/GenBank/DDBJ whole genome shotgun (WGS) entry which is preliminary data.</text>
</comment>
<reference evidence="1 2" key="1">
    <citation type="submission" date="2024-10" db="EMBL/GenBank/DDBJ databases">
        <authorList>
            <person name="Kim D."/>
        </authorList>
    </citation>
    <scope>NUCLEOTIDE SEQUENCE [LARGE SCALE GENOMIC DNA]</scope>
    <source>
        <strain evidence="1">BH-2024</strain>
    </source>
</reference>
<organism evidence="1 2">
    <name type="scientific">Heterodera trifolii</name>
    <dbReference type="NCBI Taxonomy" id="157864"/>
    <lineage>
        <taxon>Eukaryota</taxon>
        <taxon>Metazoa</taxon>
        <taxon>Ecdysozoa</taxon>
        <taxon>Nematoda</taxon>
        <taxon>Chromadorea</taxon>
        <taxon>Rhabditida</taxon>
        <taxon>Tylenchina</taxon>
        <taxon>Tylenchomorpha</taxon>
        <taxon>Tylenchoidea</taxon>
        <taxon>Heteroderidae</taxon>
        <taxon>Heteroderinae</taxon>
        <taxon>Heterodera</taxon>
    </lineage>
</organism>
<gene>
    <name evidence="1" type="ORF">niasHT_021711</name>
</gene>
<dbReference type="EMBL" id="JBICBT010000681">
    <property type="protein sequence ID" value="KAL3105608.1"/>
    <property type="molecule type" value="Genomic_DNA"/>
</dbReference>
<sequence>MSGDGWLIVVLIRGDVRERSIKWSELGKVLDKLSHDDGTAQQNKQRVTGMNGVSANANLLGVEGNPSSSSTDQQQMFAAAMLRNPSPTSATITA</sequence>
<dbReference type="AlphaFoldDB" id="A0ABD2KRW2"/>